<dbReference type="HOGENOM" id="CLU_028913_8_1_1"/>
<gene>
    <name evidence="1" type="ORF">RirG_019280</name>
</gene>
<accession>A0A015LE07</accession>
<proteinExistence type="predicted"/>
<dbReference type="SMR" id="A0A015LE07"/>
<reference evidence="1 2" key="1">
    <citation type="submission" date="2014-02" db="EMBL/GenBank/DDBJ databases">
        <title>Single nucleus genome sequencing reveals high similarity among nuclei of an endomycorrhizal fungus.</title>
        <authorList>
            <person name="Lin K."/>
            <person name="Geurts R."/>
            <person name="Zhang Z."/>
            <person name="Limpens E."/>
            <person name="Saunders D.G."/>
            <person name="Mu D."/>
            <person name="Pang E."/>
            <person name="Cao H."/>
            <person name="Cha H."/>
            <person name="Lin T."/>
            <person name="Zhou Q."/>
            <person name="Shang Y."/>
            <person name="Li Y."/>
            <person name="Ivanov S."/>
            <person name="Sharma T."/>
            <person name="Velzen R.V."/>
            <person name="Ruijter N.D."/>
            <person name="Aanen D.K."/>
            <person name="Win J."/>
            <person name="Kamoun S."/>
            <person name="Bisseling T."/>
            <person name="Huang S."/>
        </authorList>
    </citation>
    <scope>NUCLEOTIDE SEQUENCE [LARGE SCALE GENOMIC DNA]</scope>
    <source>
        <strain evidence="2">DAOM197198w</strain>
    </source>
</reference>
<dbReference type="CDD" id="cd09917">
    <property type="entry name" value="F-box_SF"/>
    <property type="match status" value="1"/>
</dbReference>
<dbReference type="AlphaFoldDB" id="A0A015LE07"/>
<organism evidence="1 2">
    <name type="scientific">Rhizophagus irregularis (strain DAOM 197198w)</name>
    <name type="common">Glomus intraradices</name>
    <dbReference type="NCBI Taxonomy" id="1432141"/>
    <lineage>
        <taxon>Eukaryota</taxon>
        <taxon>Fungi</taxon>
        <taxon>Fungi incertae sedis</taxon>
        <taxon>Mucoromycota</taxon>
        <taxon>Glomeromycotina</taxon>
        <taxon>Glomeromycetes</taxon>
        <taxon>Glomerales</taxon>
        <taxon>Glomeraceae</taxon>
        <taxon>Rhizophagus</taxon>
    </lineage>
</organism>
<sequence length="513" mass="60729">MILLPADCLREIFRHFEHDHKIHDLHSCLLVNRMWCDITIPILWKNPIGIDWENKGTENLFGWNNIRTNEFWERFARTILTCLPIESKNLLKKYNIRLKIKIPEYSIFNYVEYVQYISYRIILRCIEEILVNKIDNDGNILENEIWKMFMNKSSIIKYLEPTYIPIYYFPGGKTSLQNLIELECSTNVSSKIYFDLSQICHNIQRLSIEICETNTINDNPGLLSLIESQNSLKEMRFTSFNQTFTKLGEVIIKQVDTLISLYFIDFVCIPIESLNQLYNIKKLYICFPYGYNFQLLKFINLPRVEIINIQGGNGRNYGDISLFKEYGQIIEKTQGMIREIYVDIDGWPEEEGMILYYIKSLTKNCPMLEKAKIWFIEGHLEIFEEFLISCKHLKTLIIEFTSFTGFWNAIEVSPLFNILANKTKNLNELTFIGIINYSSEDLIKFLESWRSKKNLFIAFDRNSNLAQHLDIFESFKLEGVLRGWEILNEDTDNNSRTQQNDDYYDDDIFDICY</sequence>
<dbReference type="SUPFAM" id="SSF52047">
    <property type="entry name" value="RNI-like"/>
    <property type="match status" value="1"/>
</dbReference>
<comment type="caution">
    <text evidence="1">The sequence shown here is derived from an EMBL/GenBank/DDBJ whole genome shotgun (WGS) entry which is preliminary data.</text>
</comment>
<evidence type="ECO:0008006" key="3">
    <source>
        <dbReference type="Google" id="ProtNLM"/>
    </source>
</evidence>
<dbReference type="OrthoDB" id="2308062at2759"/>
<evidence type="ECO:0000313" key="1">
    <source>
        <dbReference type="EMBL" id="EXX77944.1"/>
    </source>
</evidence>
<protein>
    <recommendedName>
        <fullName evidence="3">F-box domain-containing protein</fullName>
    </recommendedName>
</protein>
<name>A0A015LE07_RHIIW</name>
<keyword evidence="2" id="KW-1185">Reference proteome</keyword>
<dbReference type="EMBL" id="JEMT01009877">
    <property type="protein sequence ID" value="EXX77944.1"/>
    <property type="molecule type" value="Genomic_DNA"/>
</dbReference>
<evidence type="ECO:0000313" key="2">
    <source>
        <dbReference type="Proteomes" id="UP000022910"/>
    </source>
</evidence>
<dbReference type="Proteomes" id="UP000022910">
    <property type="component" value="Unassembled WGS sequence"/>
</dbReference>